<dbReference type="EMBL" id="CAJNJA010096663">
    <property type="protein sequence ID" value="CAE7942428.1"/>
    <property type="molecule type" value="Genomic_DNA"/>
</dbReference>
<comment type="caution">
    <text evidence="1">The sequence shown here is derived from an EMBL/GenBank/DDBJ whole genome shotgun (WGS) entry which is preliminary data.</text>
</comment>
<organism evidence="1 2">
    <name type="scientific">Symbiodinium necroappetens</name>
    <dbReference type="NCBI Taxonomy" id="1628268"/>
    <lineage>
        <taxon>Eukaryota</taxon>
        <taxon>Sar</taxon>
        <taxon>Alveolata</taxon>
        <taxon>Dinophyceae</taxon>
        <taxon>Suessiales</taxon>
        <taxon>Symbiodiniaceae</taxon>
        <taxon>Symbiodinium</taxon>
    </lineage>
</organism>
<name>A0A813CFJ7_9DINO</name>
<proteinExistence type="predicted"/>
<reference evidence="1" key="1">
    <citation type="submission" date="2021-02" db="EMBL/GenBank/DDBJ databases">
        <authorList>
            <person name="Dougan E. K."/>
            <person name="Rhodes N."/>
            <person name="Thang M."/>
            <person name="Chan C."/>
        </authorList>
    </citation>
    <scope>NUCLEOTIDE SEQUENCE</scope>
</reference>
<keyword evidence="2" id="KW-1185">Reference proteome</keyword>
<evidence type="ECO:0000313" key="2">
    <source>
        <dbReference type="Proteomes" id="UP000601435"/>
    </source>
</evidence>
<sequence length="87" mass="9327">MLGFWPEFCSTHVLPTSTAVREACAVLETGPATNAAICSLLGGVERPRALVHMQAQALKLQQHRIRMAPGQETGRARSATVLCSPVE</sequence>
<dbReference type="Proteomes" id="UP000601435">
    <property type="component" value="Unassembled WGS sequence"/>
</dbReference>
<dbReference type="AlphaFoldDB" id="A0A813CFJ7"/>
<protein>
    <submittedName>
        <fullName evidence="1">Uncharacterized protein</fullName>
    </submittedName>
</protein>
<gene>
    <name evidence="1" type="ORF">SNEC2469_LOCUS34661</name>
</gene>
<accession>A0A813CFJ7</accession>
<evidence type="ECO:0000313" key="1">
    <source>
        <dbReference type="EMBL" id="CAE7942428.1"/>
    </source>
</evidence>
<feature type="non-terminal residue" evidence="1">
    <location>
        <position position="87"/>
    </location>
</feature>